<gene>
    <name evidence="1" type="ORF">DCC81_11655</name>
</gene>
<name>A0A2T7BF98_9BACT</name>
<dbReference type="InterPro" id="IPR011009">
    <property type="entry name" value="Kinase-like_dom_sf"/>
</dbReference>
<proteinExistence type="predicted"/>
<evidence type="ECO:0000313" key="2">
    <source>
        <dbReference type="Proteomes" id="UP000244450"/>
    </source>
</evidence>
<dbReference type="InterPro" id="IPR052732">
    <property type="entry name" value="Cell-binding_unc_protein"/>
</dbReference>
<dbReference type="EMBL" id="QCYK01000002">
    <property type="protein sequence ID" value="PUZ24966.1"/>
    <property type="molecule type" value="Genomic_DNA"/>
</dbReference>
<comment type="caution">
    <text evidence="1">The sequence shown here is derived from an EMBL/GenBank/DDBJ whole genome shotgun (WGS) entry which is preliminary data.</text>
</comment>
<keyword evidence="2" id="KW-1185">Reference proteome</keyword>
<accession>A0A2T7BF98</accession>
<sequence length="345" mass="40164">MTREQIDKLVTKGQFPGQYGIPELIETHISWVILCGDFAYKIKKPLHYSFLDFSTPDKRKYYCEKEIQLNKRLTENIYLDVIPVRENTGYYSITLTEAPTHETIIDYAVRMKRLDRQLQMDVLLRHNKVTGTHITNLAKKIAAFHKRAAIIYNKDCWDLHVKFNDLAEELPYLPAYAGEAGRNWATMINQAIDCSSAFMEDNRKLLTGRLRSGFFRDCHGDLHSRNIFLLPSPEPFDCIEFNDDYRQIDVLNEIAFLCMDLEELGRPDLSRLFLSDYNRFFPTIRSGQEQYLFLYYKAYRANIRAKVNLLGARNAGDDTGKTALLTEAGNYLHLMNSYIDHLNAR</sequence>
<evidence type="ECO:0000313" key="1">
    <source>
        <dbReference type="EMBL" id="PUZ24966.1"/>
    </source>
</evidence>
<reference evidence="1 2" key="1">
    <citation type="submission" date="2018-04" db="EMBL/GenBank/DDBJ databases">
        <title>Chitinophaga fuyangensis sp. nov., isolated from soil in a chemical factory.</title>
        <authorList>
            <person name="Chen K."/>
        </authorList>
    </citation>
    <scope>NUCLEOTIDE SEQUENCE [LARGE SCALE GENOMIC DNA]</scope>
    <source>
        <strain evidence="1 2">LY-1</strain>
    </source>
</reference>
<protein>
    <recommendedName>
        <fullName evidence="3">Aminoglycoside phosphotransferase domain-containing protein</fullName>
    </recommendedName>
</protein>
<organism evidence="1 2">
    <name type="scientific">Chitinophaga parva</name>
    <dbReference type="NCBI Taxonomy" id="2169414"/>
    <lineage>
        <taxon>Bacteria</taxon>
        <taxon>Pseudomonadati</taxon>
        <taxon>Bacteroidota</taxon>
        <taxon>Chitinophagia</taxon>
        <taxon>Chitinophagales</taxon>
        <taxon>Chitinophagaceae</taxon>
        <taxon>Chitinophaga</taxon>
    </lineage>
</organism>
<dbReference type="PANTHER" id="PTHR43883:SF1">
    <property type="entry name" value="GLUCONOKINASE"/>
    <property type="match status" value="1"/>
</dbReference>
<dbReference type="AlphaFoldDB" id="A0A2T7BF98"/>
<evidence type="ECO:0008006" key="3">
    <source>
        <dbReference type="Google" id="ProtNLM"/>
    </source>
</evidence>
<dbReference type="OrthoDB" id="9810277at2"/>
<dbReference type="SUPFAM" id="SSF56112">
    <property type="entry name" value="Protein kinase-like (PK-like)"/>
    <property type="match status" value="1"/>
</dbReference>
<dbReference type="PANTHER" id="PTHR43883">
    <property type="entry name" value="SLR0207 PROTEIN"/>
    <property type="match status" value="1"/>
</dbReference>
<dbReference type="RefSeq" id="WP_108686803.1">
    <property type="nucleotide sequence ID" value="NZ_QCYK01000002.1"/>
</dbReference>
<dbReference type="Proteomes" id="UP000244450">
    <property type="component" value="Unassembled WGS sequence"/>
</dbReference>